<dbReference type="AlphaFoldDB" id="A0A3B0JC71"/>
<dbReference type="OMA" id="FYMGEVI"/>
<gene>
    <name evidence="10" type="ORF">DGUA_6G012539</name>
</gene>
<evidence type="ECO:0000256" key="6">
    <source>
        <dbReference type="ARBA" id="ARBA00023065"/>
    </source>
</evidence>
<keyword evidence="5" id="KW-0375">Hydrogen ion transport</keyword>
<keyword evidence="7" id="KW-0496">Mitochondrion</keyword>
<keyword evidence="11" id="KW-1185">Reference proteome</keyword>
<dbReference type="GO" id="GO:0015078">
    <property type="term" value="F:proton transmembrane transporter activity"/>
    <property type="evidence" value="ECO:0007669"/>
    <property type="project" value="InterPro"/>
</dbReference>
<keyword evidence="3" id="KW-0813">Transport</keyword>
<evidence type="ECO:0000313" key="11">
    <source>
        <dbReference type="Proteomes" id="UP000268350"/>
    </source>
</evidence>
<protein>
    <submittedName>
        <fullName evidence="10">Blast:ATP synthase subunit g, mitochondrial</fullName>
    </submittedName>
</protein>
<dbReference type="OrthoDB" id="437at2759"/>
<evidence type="ECO:0000256" key="4">
    <source>
        <dbReference type="ARBA" id="ARBA00022547"/>
    </source>
</evidence>
<dbReference type="Pfam" id="PF04718">
    <property type="entry name" value="ATP-synt_G"/>
    <property type="match status" value="1"/>
</dbReference>
<dbReference type="GO" id="GO:0045259">
    <property type="term" value="C:proton-transporting ATP synthase complex"/>
    <property type="evidence" value="ECO:0007669"/>
    <property type="project" value="UniProtKB-KW"/>
</dbReference>
<dbReference type="EMBL" id="OUUW01000004">
    <property type="protein sequence ID" value="SPP79655.1"/>
    <property type="molecule type" value="Genomic_DNA"/>
</dbReference>
<keyword evidence="6" id="KW-0406">Ion transport</keyword>
<organism evidence="10 11">
    <name type="scientific">Drosophila guanche</name>
    <name type="common">Fruit fly</name>
    <dbReference type="NCBI Taxonomy" id="7266"/>
    <lineage>
        <taxon>Eukaryota</taxon>
        <taxon>Metazoa</taxon>
        <taxon>Ecdysozoa</taxon>
        <taxon>Arthropoda</taxon>
        <taxon>Hexapoda</taxon>
        <taxon>Insecta</taxon>
        <taxon>Pterygota</taxon>
        <taxon>Neoptera</taxon>
        <taxon>Endopterygota</taxon>
        <taxon>Diptera</taxon>
        <taxon>Brachycera</taxon>
        <taxon>Muscomorpha</taxon>
        <taxon>Ephydroidea</taxon>
        <taxon>Drosophilidae</taxon>
        <taxon>Drosophila</taxon>
        <taxon>Sophophora</taxon>
    </lineage>
</organism>
<keyword evidence="4" id="KW-0138">CF(0)</keyword>
<proteinExistence type="inferred from homology"/>
<dbReference type="STRING" id="7266.A0A3B0JC71"/>
<evidence type="ECO:0000256" key="9">
    <source>
        <dbReference type="ARBA" id="ARBA00023310"/>
    </source>
</evidence>
<evidence type="ECO:0000256" key="1">
    <source>
        <dbReference type="ARBA" id="ARBA00004325"/>
    </source>
</evidence>
<comment type="subcellular location">
    <subcellularLocation>
        <location evidence="1">Mitochondrion membrane</location>
    </subcellularLocation>
</comment>
<keyword evidence="8" id="KW-0472">Membrane</keyword>
<dbReference type="GO" id="GO:0015986">
    <property type="term" value="P:proton motive force-driven ATP synthesis"/>
    <property type="evidence" value="ECO:0007669"/>
    <property type="project" value="InterPro"/>
</dbReference>
<reference evidence="11" key="1">
    <citation type="submission" date="2018-01" db="EMBL/GenBank/DDBJ databases">
        <authorList>
            <person name="Alioto T."/>
            <person name="Alioto T."/>
        </authorList>
    </citation>
    <scope>NUCLEOTIDE SEQUENCE [LARGE SCALE GENOMIC DNA]</scope>
</reference>
<evidence type="ECO:0000256" key="7">
    <source>
        <dbReference type="ARBA" id="ARBA00023128"/>
    </source>
</evidence>
<evidence type="ECO:0000256" key="5">
    <source>
        <dbReference type="ARBA" id="ARBA00022781"/>
    </source>
</evidence>
<dbReference type="PANTHER" id="PTHR12386">
    <property type="entry name" value="ATP SYNTHASE SUBUNIT"/>
    <property type="match status" value="1"/>
</dbReference>
<dbReference type="GO" id="GO:0031966">
    <property type="term" value="C:mitochondrial membrane"/>
    <property type="evidence" value="ECO:0007669"/>
    <property type="project" value="UniProtKB-SubCell"/>
</dbReference>
<dbReference type="Proteomes" id="UP000268350">
    <property type="component" value="Unassembled WGS sequence"/>
</dbReference>
<keyword evidence="9" id="KW-0066">ATP synthesis</keyword>
<dbReference type="InterPro" id="IPR006808">
    <property type="entry name" value="ATP_synth_F0_gsu_mt"/>
</dbReference>
<evidence type="ECO:0000256" key="2">
    <source>
        <dbReference type="ARBA" id="ARBA00005699"/>
    </source>
</evidence>
<name>A0A3B0JC71_DROGU</name>
<evidence type="ECO:0000313" key="10">
    <source>
        <dbReference type="EMBL" id="SPP79655.1"/>
    </source>
</evidence>
<sequence>MSQYMAKATALAKTLTALARPPLKEFWKYAKVELSPPLPGDFLKLQKCLKESTKNLKTNVKPSGGRLGQVTVREAWLNVLVTVEIVSWFYMGEVIGRRHFVGYKI</sequence>
<evidence type="ECO:0000256" key="3">
    <source>
        <dbReference type="ARBA" id="ARBA00022448"/>
    </source>
</evidence>
<evidence type="ECO:0000256" key="8">
    <source>
        <dbReference type="ARBA" id="ARBA00023136"/>
    </source>
</evidence>
<accession>A0A3B0JC71</accession>
<comment type="similarity">
    <text evidence="2">Belongs to the ATPase g subunit family.</text>
</comment>